<dbReference type="Proteomes" id="UP000273022">
    <property type="component" value="Unassembled WGS sequence"/>
</dbReference>
<dbReference type="RefSeq" id="WP_121852015.1">
    <property type="nucleotide sequence ID" value="NZ_CP037952.1"/>
</dbReference>
<accession>A0A3A6UJ91</accession>
<organism evidence="1 2">
    <name type="scientific">Parashewanella spongiae</name>
    <dbReference type="NCBI Taxonomy" id="342950"/>
    <lineage>
        <taxon>Bacteria</taxon>
        <taxon>Pseudomonadati</taxon>
        <taxon>Pseudomonadota</taxon>
        <taxon>Gammaproteobacteria</taxon>
        <taxon>Alteromonadales</taxon>
        <taxon>Shewanellaceae</taxon>
        <taxon>Parashewanella</taxon>
    </lineage>
</organism>
<protein>
    <submittedName>
        <fullName evidence="1">Uncharacterized protein</fullName>
    </submittedName>
</protein>
<reference evidence="1 2" key="1">
    <citation type="submission" date="2018-09" db="EMBL/GenBank/DDBJ databases">
        <title>Phylogeny of the Shewanellaceae, and recommendation for two new genera, Pseudoshewanella and Parashewanella.</title>
        <authorList>
            <person name="Wang G."/>
        </authorList>
    </citation>
    <scope>NUCLEOTIDE SEQUENCE [LARGE SCALE GENOMIC DNA]</scope>
    <source>
        <strain evidence="1 2">KCTC 22492</strain>
    </source>
</reference>
<comment type="caution">
    <text evidence="1">The sequence shown here is derived from an EMBL/GenBank/DDBJ whole genome shotgun (WGS) entry which is preliminary data.</text>
</comment>
<dbReference type="AlphaFoldDB" id="A0A3A6UJ91"/>
<proteinExistence type="predicted"/>
<dbReference type="EMBL" id="QYYH01000007">
    <property type="protein sequence ID" value="RJY19179.1"/>
    <property type="molecule type" value="Genomic_DNA"/>
</dbReference>
<sequence length="940" mass="108064">MTAISRSCDNNALFPEYAKGQDLLDSCQLSIDDRTYSLSLEDNTIVKPTGFSNFHGRKHNIEPVTPGGTKRLKASTPDAVCLATQRQRLGDALESAFCGDVSSLNQVIDEALFELEFGMLSNTSFGRPEEAQILEVELAYILIIKLQLECHHSYTTATAQAYHRFHIELLENFIGITGKPTDFNWDAHHLLSACGQTTHPLIVNQQDFVAWLSEHKEADWRKLSDTSLEKLDSVIADERESIKNGRSQLTQKEYYQEILLKQLDILHLQIRLSKLDGSISEQEVKLKTLCRQAYGLAYKERYEPPCFSKYRLYQDLKSMELFFQHERVRQTPPEDYKDFLELRSYAENLLSNNPTDGNIKAFYEDVSRKYFLRLAVRIANEYEPISEREIDSFVKERAANETRLGAEQLTAVDRRLLAEAEYKSAEYLSLRLSANMTTHFFEDDLSTIEKLYSSAAKHGILPSDEFLNQLTLLRIGRRCRVSISAHDIIEAKPELLKKQHYADVLLIPKDNVKLNALAEYREKLDTKLTYYSKMPFEDGLAEFLTLIQLVKQLSEHDEAYLPVLNKVIFESATFSYHCEKPIPEALITEAQTVWKLGKTELDEVLSLLSKHAVLQEIQNSNDRLLALDKFVSEIFVANRKSTYVLSPMPPKSGPINRLMCEKTFVGYGDQYLKRKYPPTNRVKEQILSELFYELTIDKVRALLTLGKDAVILEEHSEYIWHLFSVVTDHAMFKNIAFADHCMLELKIKVFAVVTQLLYDSPKHLYGWIDLYLMLTSEKRKSALESESVKYQLAERQLSGALIFASYSKEEVLLSELTQCLYQFIATYRSLNEYPPLEIVELYAKQIYTLLKTAPDDTCLDVHLMHLIPLLKRKLNWVHSSPSKQLVQVSWLIWTHLIKSQSKYEEERRGISKISQETGFSAVMAAISKANLLPMFGIKEV</sequence>
<keyword evidence="2" id="KW-1185">Reference proteome</keyword>
<name>A0A3A6UJ91_9GAMM</name>
<evidence type="ECO:0000313" key="1">
    <source>
        <dbReference type="EMBL" id="RJY19179.1"/>
    </source>
</evidence>
<evidence type="ECO:0000313" key="2">
    <source>
        <dbReference type="Proteomes" id="UP000273022"/>
    </source>
</evidence>
<gene>
    <name evidence="1" type="ORF">D5R81_02165</name>
</gene>